<dbReference type="InterPro" id="IPR004252">
    <property type="entry name" value="Probable_transposase_24"/>
</dbReference>
<feature type="compositionally biased region" description="Polar residues" evidence="1">
    <location>
        <begin position="26"/>
        <end position="39"/>
    </location>
</feature>
<evidence type="ECO:0000313" key="2">
    <source>
        <dbReference type="EMBL" id="TYK07861.1"/>
    </source>
</evidence>
<comment type="caution">
    <text evidence="2">The sequence shown here is derived from an EMBL/GenBank/DDBJ whole genome shotgun (WGS) entry which is preliminary data.</text>
</comment>
<evidence type="ECO:0000256" key="1">
    <source>
        <dbReference type="SAM" id="MobiDB-lite"/>
    </source>
</evidence>
<gene>
    <name evidence="2" type="ORF">E5676_scaffold1933G00040</name>
</gene>
<reference evidence="2 3" key="1">
    <citation type="submission" date="2019-08" db="EMBL/GenBank/DDBJ databases">
        <title>Draft genome sequences of two oriental melons (Cucumis melo L. var makuwa).</title>
        <authorList>
            <person name="Kwon S.-Y."/>
        </authorList>
    </citation>
    <scope>NUCLEOTIDE SEQUENCE [LARGE SCALE GENOMIC DNA]</scope>
    <source>
        <strain evidence="3">cv. Chang Bougi</strain>
        <tissue evidence="2">Leaf</tissue>
    </source>
</reference>
<dbReference type="AlphaFoldDB" id="A0A5D3C7M0"/>
<protein>
    <submittedName>
        <fullName evidence="2">CACTA en-spm transposon protein</fullName>
    </submittedName>
</protein>
<feature type="region of interest" description="Disordered" evidence="1">
    <location>
        <begin position="26"/>
        <end position="55"/>
    </location>
</feature>
<dbReference type="EMBL" id="SSTD01013061">
    <property type="protein sequence ID" value="TYK07861.1"/>
    <property type="molecule type" value="Genomic_DNA"/>
</dbReference>
<organism evidence="2 3">
    <name type="scientific">Cucumis melo var. makuwa</name>
    <name type="common">Oriental melon</name>
    <dbReference type="NCBI Taxonomy" id="1194695"/>
    <lineage>
        <taxon>Eukaryota</taxon>
        <taxon>Viridiplantae</taxon>
        <taxon>Streptophyta</taxon>
        <taxon>Embryophyta</taxon>
        <taxon>Tracheophyta</taxon>
        <taxon>Spermatophyta</taxon>
        <taxon>Magnoliopsida</taxon>
        <taxon>eudicotyledons</taxon>
        <taxon>Gunneridae</taxon>
        <taxon>Pentapetalae</taxon>
        <taxon>rosids</taxon>
        <taxon>fabids</taxon>
        <taxon>Cucurbitales</taxon>
        <taxon>Cucurbitaceae</taxon>
        <taxon>Benincaseae</taxon>
        <taxon>Cucumis</taxon>
    </lineage>
</organism>
<evidence type="ECO:0000313" key="3">
    <source>
        <dbReference type="Proteomes" id="UP000321947"/>
    </source>
</evidence>
<accession>A0A5D3C7M0</accession>
<sequence>MESFPSDFHEANMFLKLENAFNDMGGSSSVGDTSDQSRINKAPRVKQPYNHSSKSNSFLQRQHKLIKQQGYPVNHVKLFRETHVNRSGQFVSQATADAHNQMLELQSQRTPKGSQPLSGDKICRPFWVGDPATQKLLVGASSPSPERVLLPVLPLHMNKRCTIERLAN</sequence>
<proteinExistence type="predicted"/>
<name>A0A5D3C7M0_CUCMM</name>
<dbReference type="Proteomes" id="UP000321947">
    <property type="component" value="Unassembled WGS sequence"/>
</dbReference>
<dbReference type="Pfam" id="PF03004">
    <property type="entry name" value="Transposase_24"/>
    <property type="match status" value="1"/>
</dbReference>